<feature type="domain" description="Amidohydrolase 3" evidence="3">
    <location>
        <begin position="40"/>
        <end position="393"/>
    </location>
</feature>
<accession>A0A316GNY7</accession>
<dbReference type="FunFam" id="3.20.20.140:FF:000019">
    <property type="entry name" value="Cytosine deaminase"/>
    <property type="match status" value="1"/>
</dbReference>
<dbReference type="PANTHER" id="PTHR32027">
    <property type="entry name" value="CYTOSINE DEAMINASE"/>
    <property type="match status" value="1"/>
</dbReference>
<protein>
    <submittedName>
        <fullName evidence="4">Cytosine deaminase</fullName>
    </submittedName>
</protein>
<dbReference type="SUPFAM" id="SSF51338">
    <property type="entry name" value="Composite domain of metallo-dependent hydrolases"/>
    <property type="match status" value="1"/>
</dbReference>
<dbReference type="InterPro" id="IPR052349">
    <property type="entry name" value="Metallo-hydrolase_Enzymes"/>
</dbReference>
<dbReference type="GO" id="GO:0046872">
    <property type="term" value="F:metal ion binding"/>
    <property type="evidence" value="ECO:0007669"/>
    <property type="project" value="UniProtKB-KW"/>
</dbReference>
<keyword evidence="5" id="KW-1185">Reference proteome</keyword>
<dbReference type="Proteomes" id="UP000245708">
    <property type="component" value="Unassembled WGS sequence"/>
</dbReference>
<dbReference type="PANTHER" id="PTHR32027:SF9">
    <property type="entry name" value="BLL3847 PROTEIN"/>
    <property type="match status" value="1"/>
</dbReference>
<dbReference type="EMBL" id="QGGW01000001">
    <property type="protein sequence ID" value="PWK62378.1"/>
    <property type="molecule type" value="Genomic_DNA"/>
</dbReference>
<sequence length="409" mass="43405">MTDFILSGARMAGHHGPVDIGVAQGHIAAIAPSLPGEARVEAKGGWVFPGYVDAHIHLDKAHILERCDMTQGGLAHAVEETTRAKAAFTTEDVYTRASLVVDAAVSHGTTALRTFVEVDPRVGLRGLDALLALRDARRDQITIQICAFAQEGITNEPETLTLLTRAMEMGADLVGGCPYRDPDPVAHIAHIFDLARRFDCDADFHIDFDLDPANSDLPALIAATEARGWGRRVVAGHASKLSAMAPADVADMAARLRDAGIGVVALPATDLFLMGRDADRLQPRGVAPLSAMAQAGVRCAVASNNILNPFTPYGDANLARMANLFANVAHLSTDDDLRACFDMVADGAAAMIGLPHSLEVGGPATMVLLDAPDPAMAVRTIAPARAGWVRGRQNFERPAVRLHAPQPPR</sequence>
<dbReference type="SUPFAM" id="SSF51556">
    <property type="entry name" value="Metallo-dependent hydrolases"/>
    <property type="match status" value="1"/>
</dbReference>
<evidence type="ECO:0000256" key="2">
    <source>
        <dbReference type="ARBA" id="ARBA00022801"/>
    </source>
</evidence>
<dbReference type="InterPro" id="IPR013108">
    <property type="entry name" value="Amidohydro_3"/>
</dbReference>
<dbReference type="InterPro" id="IPR011059">
    <property type="entry name" value="Metal-dep_hydrolase_composite"/>
</dbReference>
<dbReference type="CDD" id="cd01293">
    <property type="entry name" value="Bact_CD"/>
    <property type="match status" value="1"/>
</dbReference>
<comment type="caution">
    <text evidence="4">The sequence shown here is derived from an EMBL/GenBank/DDBJ whole genome shotgun (WGS) entry which is preliminary data.</text>
</comment>
<dbReference type="GO" id="GO:0016814">
    <property type="term" value="F:hydrolase activity, acting on carbon-nitrogen (but not peptide) bonds, in cyclic amidines"/>
    <property type="evidence" value="ECO:0007669"/>
    <property type="project" value="UniProtKB-ARBA"/>
</dbReference>
<gene>
    <name evidence="4" type="ORF">C7455_101404</name>
</gene>
<evidence type="ECO:0000256" key="1">
    <source>
        <dbReference type="ARBA" id="ARBA00022723"/>
    </source>
</evidence>
<dbReference type="Gene3D" id="3.20.20.140">
    <property type="entry name" value="Metal-dependent hydrolases"/>
    <property type="match status" value="1"/>
</dbReference>
<dbReference type="Pfam" id="PF07969">
    <property type="entry name" value="Amidohydro_3"/>
    <property type="match status" value="1"/>
</dbReference>
<reference evidence="4 5" key="1">
    <citation type="submission" date="2018-05" db="EMBL/GenBank/DDBJ databases">
        <title>Genomic Encyclopedia of Type Strains, Phase IV (KMG-IV): sequencing the most valuable type-strain genomes for metagenomic binning, comparative biology and taxonomic classification.</title>
        <authorList>
            <person name="Goeker M."/>
        </authorList>
    </citation>
    <scope>NUCLEOTIDE SEQUENCE [LARGE SCALE GENOMIC DNA]</scope>
    <source>
        <strain evidence="4 5">DSM 16097</strain>
    </source>
</reference>
<dbReference type="Gene3D" id="2.30.40.10">
    <property type="entry name" value="Urease, subunit C, domain 1"/>
    <property type="match status" value="1"/>
</dbReference>
<evidence type="ECO:0000259" key="3">
    <source>
        <dbReference type="Pfam" id="PF07969"/>
    </source>
</evidence>
<dbReference type="RefSeq" id="WP_109666079.1">
    <property type="nucleotide sequence ID" value="NZ_QGGW01000001.1"/>
</dbReference>
<organism evidence="4 5">
    <name type="scientific">Roseicyclus mahoneyensis</name>
    <dbReference type="NCBI Taxonomy" id="164332"/>
    <lineage>
        <taxon>Bacteria</taxon>
        <taxon>Pseudomonadati</taxon>
        <taxon>Pseudomonadota</taxon>
        <taxon>Alphaproteobacteria</taxon>
        <taxon>Rhodobacterales</taxon>
        <taxon>Roseobacteraceae</taxon>
        <taxon>Roseicyclus</taxon>
    </lineage>
</organism>
<evidence type="ECO:0000313" key="5">
    <source>
        <dbReference type="Proteomes" id="UP000245708"/>
    </source>
</evidence>
<dbReference type="InterPro" id="IPR032466">
    <property type="entry name" value="Metal_Hydrolase"/>
</dbReference>
<dbReference type="AlphaFoldDB" id="A0A316GNY7"/>
<dbReference type="OrthoDB" id="9815027at2"/>
<keyword evidence="2" id="KW-0378">Hydrolase</keyword>
<evidence type="ECO:0000313" key="4">
    <source>
        <dbReference type="EMBL" id="PWK62378.1"/>
    </source>
</evidence>
<proteinExistence type="predicted"/>
<dbReference type="GO" id="GO:0019239">
    <property type="term" value="F:deaminase activity"/>
    <property type="evidence" value="ECO:0007669"/>
    <property type="project" value="UniProtKB-ARBA"/>
</dbReference>
<keyword evidence="1" id="KW-0479">Metal-binding</keyword>
<name>A0A316GNY7_9RHOB</name>